<dbReference type="Proteomes" id="UP000188268">
    <property type="component" value="Unassembled WGS sequence"/>
</dbReference>
<dbReference type="Pfam" id="PF01535">
    <property type="entry name" value="PPR"/>
    <property type="match status" value="4"/>
</dbReference>
<feature type="repeat" description="PPR" evidence="3">
    <location>
        <begin position="225"/>
        <end position="259"/>
    </location>
</feature>
<dbReference type="NCBIfam" id="TIGR00756">
    <property type="entry name" value="PPR"/>
    <property type="match status" value="7"/>
</dbReference>
<keyword evidence="2" id="KW-0677">Repeat</keyword>
<evidence type="ECO:0000313" key="5">
    <source>
        <dbReference type="Proteomes" id="UP000188268"/>
    </source>
</evidence>
<reference evidence="4 5" key="1">
    <citation type="submission" date="2013-09" db="EMBL/GenBank/DDBJ databases">
        <title>Corchorus capsularis genome sequencing.</title>
        <authorList>
            <person name="Alam M."/>
            <person name="Haque M.S."/>
            <person name="Islam M.S."/>
            <person name="Emdad E.M."/>
            <person name="Islam M.M."/>
            <person name="Ahmed B."/>
            <person name="Halim A."/>
            <person name="Hossen Q.M.M."/>
            <person name="Hossain M.Z."/>
            <person name="Ahmed R."/>
            <person name="Khan M.M."/>
            <person name="Islam R."/>
            <person name="Rashid M.M."/>
            <person name="Khan S.A."/>
            <person name="Rahman M.S."/>
            <person name="Alam M."/>
        </authorList>
    </citation>
    <scope>NUCLEOTIDE SEQUENCE [LARGE SCALE GENOMIC DNA]</scope>
    <source>
        <strain evidence="5">cv. CVL-1</strain>
        <tissue evidence="4">Whole seedling</tissue>
    </source>
</reference>
<dbReference type="InterPro" id="IPR002885">
    <property type="entry name" value="PPR_rpt"/>
</dbReference>
<feature type="repeat" description="PPR" evidence="3">
    <location>
        <begin position="407"/>
        <end position="441"/>
    </location>
</feature>
<dbReference type="InterPro" id="IPR011990">
    <property type="entry name" value="TPR-like_helical_dom_sf"/>
</dbReference>
<evidence type="ECO:0000256" key="1">
    <source>
        <dbReference type="ARBA" id="ARBA00007626"/>
    </source>
</evidence>
<dbReference type="FunFam" id="1.25.40.10:FF:000558">
    <property type="entry name" value="Pentatricopeptide repeat-containing protein At5g39710"/>
    <property type="match status" value="1"/>
</dbReference>
<dbReference type="Pfam" id="PF13041">
    <property type="entry name" value="PPR_2"/>
    <property type="match status" value="3"/>
</dbReference>
<dbReference type="OMA" id="KWPKQIT"/>
<feature type="repeat" description="PPR" evidence="3">
    <location>
        <begin position="154"/>
        <end position="189"/>
    </location>
</feature>
<name>A0A1R3I1B0_COCAP</name>
<dbReference type="GO" id="GO:0003729">
    <property type="term" value="F:mRNA binding"/>
    <property type="evidence" value="ECO:0007669"/>
    <property type="project" value="TreeGrafter"/>
</dbReference>
<organism evidence="4 5">
    <name type="scientific">Corchorus capsularis</name>
    <name type="common">Jute</name>
    <dbReference type="NCBI Taxonomy" id="210143"/>
    <lineage>
        <taxon>Eukaryota</taxon>
        <taxon>Viridiplantae</taxon>
        <taxon>Streptophyta</taxon>
        <taxon>Embryophyta</taxon>
        <taxon>Tracheophyta</taxon>
        <taxon>Spermatophyta</taxon>
        <taxon>Magnoliopsida</taxon>
        <taxon>eudicotyledons</taxon>
        <taxon>Gunneridae</taxon>
        <taxon>Pentapetalae</taxon>
        <taxon>rosids</taxon>
        <taxon>malvids</taxon>
        <taxon>Malvales</taxon>
        <taxon>Malvaceae</taxon>
        <taxon>Grewioideae</taxon>
        <taxon>Apeibeae</taxon>
        <taxon>Corchorus</taxon>
    </lineage>
</organism>
<keyword evidence="5" id="KW-1185">Reference proteome</keyword>
<evidence type="ECO:0000256" key="3">
    <source>
        <dbReference type="PROSITE-ProRule" id="PRU00708"/>
    </source>
</evidence>
<dbReference type="Gramene" id="OMO76374">
    <property type="protein sequence ID" value="OMO76374"/>
    <property type="gene ID" value="CCACVL1_15726"/>
</dbReference>
<sequence length="486" mass="55139">MGTKVAFKWSRNITPSQVMHLIKKERNIDKALAIFDSATAEYANGFRHDQNTFGVMISRLVSANKFGPAEDLLDRMRVEKCDIKEDVFLSICRGYGRIHRPLDAIRVFDKMKEFQSEPSQKSYITVFDILVEENQLKVALRFYRHMRDVGVPTSVASLNILIKALCKNSGTMNSALHIFREMPNRGFTPDSYTYGTLINGFCRFGKITEAKELFEEMKARDCSPSVVTYSSLIHGLCQSKNVDEAMGLLEEMKSNSIEPNVFTYSSLMDGLCKDERSSEAMELLETMISKRCKPNTITYSTIINGLCKEGKLHEAVEILDRMKLQGLQPDAGLYGKIISGFCDIDKFREAANFLDEMVLGRTLPNRLTWSIHVRIHNMVVRGLCTKSDLSQAFQLYLSMRTRGISVEVETFHTLMKSFCKKGDLQKAARIVDEMVADGCIPEEGSWTILLGAFWDQRMVQEALEVFQAELMSEFTEADVEMHGKAL</sequence>
<accession>A0A1R3I1B0</accession>
<dbReference type="PANTHER" id="PTHR47938:SF35">
    <property type="entry name" value="PENTATRICOPEPTIDE REPEAT-CONTAINING PROTEIN 4, MITOCHONDRIAL-RELATED"/>
    <property type="match status" value="1"/>
</dbReference>
<evidence type="ECO:0000313" key="4">
    <source>
        <dbReference type="EMBL" id="OMO76374.1"/>
    </source>
</evidence>
<proteinExistence type="inferred from homology"/>
<feature type="repeat" description="PPR" evidence="3">
    <location>
        <begin position="295"/>
        <end position="329"/>
    </location>
</feature>
<comment type="caution">
    <text evidence="4">The sequence shown here is derived from an EMBL/GenBank/DDBJ whole genome shotgun (WGS) entry which is preliminary data.</text>
</comment>
<dbReference type="PANTHER" id="PTHR47938">
    <property type="entry name" value="RESPIRATORY COMPLEX I CHAPERONE (CIA84), PUTATIVE (AFU_ORTHOLOGUE AFUA_2G06020)-RELATED"/>
    <property type="match status" value="1"/>
</dbReference>
<comment type="similarity">
    <text evidence="1">Belongs to the PPR family. P subfamily.</text>
</comment>
<evidence type="ECO:0000256" key="2">
    <source>
        <dbReference type="ARBA" id="ARBA00022737"/>
    </source>
</evidence>
<feature type="repeat" description="PPR" evidence="3">
    <location>
        <begin position="330"/>
        <end position="364"/>
    </location>
</feature>
<dbReference type="Gene3D" id="1.25.40.10">
    <property type="entry name" value="Tetratricopeptide repeat domain"/>
    <property type="match status" value="4"/>
</dbReference>
<dbReference type="PROSITE" id="PS51375">
    <property type="entry name" value="PPR"/>
    <property type="match status" value="8"/>
</dbReference>
<dbReference type="OrthoDB" id="185373at2759"/>
<evidence type="ECO:0008006" key="6">
    <source>
        <dbReference type="Google" id="ProtNLM"/>
    </source>
</evidence>
<gene>
    <name evidence="4" type="ORF">CCACVL1_15726</name>
</gene>
<protein>
    <recommendedName>
        <fullName evidence="6">Pentacotripeptide-repeat region of PRORP domain-containing protein</fullName>
    </recommendedName>
</protein>
<feature type="repeat" description="PPR" evidence="3">
    <location>
        <begin position="190"/>
        <end position="224"/>
    </location>
</feature>
<dbReference type="EMBL" id="AWWV01010885">
    <property type="protein sequence ID" value="OMO76374.1"/>
    <property type="molecule type" value="Genomic_DNA"/>
</dbReference>
<dbReference type="Pfam" id="PF12854">
    <property type="entry name" value="PPR_1"/>
    <property type="match status" value="1"/>
</dbReference>
<dbReference type="AlphaFoldDB" id="A0A1R3I1B0"/>
<feature type="repeat" description="PPR" evidence="3">
    <location>
        <begin position="372"/>
        <end position="406"/>
    </location>
</feature>
<feature type="repeat" description="PPR" evidence="3">
    <location>
        <begin position="260"/>
        <end position="294"/>
    </location>
</feature>